<sequence>MKIFIETLTIVNFKGIRNLTINFDQIMTNIFGDNATGKTSVFDAFTWLFFGKDSTDRKDFNIKNTVDKTLNRQEHEVSAIIIANGSKVSIKRIFREKWVKKRGSEVSEFSGNETVYYWDEVPVNQNEFNKKVSDLIDEKIFKLISNPSYFNELKWQDRRQILFDIAGEVTNEEIAGTNKKFMEILSNLTNGKSLEEYKKQVASQRKKIKDELEQIPTRIDEVNKNIPVMEDVSLIRSQIDTRKSKVSLIDDQINDRAKAMDKAYQVVRDHKSLIFNKRSEIDNLINETKTTINSKNQEQSSARIKITREISAKQQEKLQISNQSSRRNEEINAIQNQLESKRNHWKSINGEKGKLSAEQLVFDDHVFTCPTCSRLFDADDIETKKQEMTMKFEQTKSSKIADLARQMETLVSQSNSLKVELERLESLDNSKEIDQLTFDINLLEDQLKEFDSQVNSPVMSLEELLESNQTYQGLKQELEQLNKETPAEPSVDLSDLQNEKLILEQEIRQLERELAKEAIINQSKERIKSLEDDEKRLASEVAQLEGMEFTIEAFTRKKVEEVENRINGLFEHVKFKMFDVQINGGEVETCETMLLGVPYSDLNNAARINAGLDIINALCRYYSVNAPIFIDNAESVTKLIDVESQIVRLVVSEADKKLKVA</sequence>
<dbReference type="EMBL" id="LT906468">
    <property type="protein sequence ID" value="SNV52272.1"/>
    <property type="molecule type" value="Genomic_DNA"/>
</dbReference>
<dbReference type="AlphaFoldDB" id="A0AAJ4XCN4"/>
<evidence type="ECO:0000313" key="3">
    <source>
        <dbReference type="EMBL" id="SNV52272.1"/>
    </source>
</evidence>
<dbReference type="RefSeq" id="WP_093097570.1">
    <property type="nucleotide sequence ID" value="NZ_FNGK01000001.1"/>
</dbReference>
<organism evidence="3 4">
    <name type="scientific">Sphingobacterium mizutaii</name>
    <dbReference type="NCBI Taxonomy" id="1010"/>
    <lineage>
        <taxon>Bacteria</taxon>
        <taxon>Pseudomonadati</taxon>
        <taxon>Bacteroidota</taxon>
        <taxon>Sphingobacteriia</taxon>
        <taxon>Sphingobacteriales</taxon>
        <taxon>Sphingobacteriaceae</taxon>
        <taxon>Sphingobacterium</taxon>
    </lineage>
</organism>
<dbReference type="Pfam" id="PF13476">
    <property type="entry name" value="AAA_23"/>
    <property type="match status" value="1"/>
</dbReference>
<dbReference type="SUPFAM" id="SSF52540">
    <property type="entry name" value="P-loop containing nucleoside triphosphate hydrolases"/>
    <property type="match status" value="1"/>
</dbReference>
<dbReference type="PANTHER" id="PTHR32114:SF2">
    <property type="entry name" value="ABC TRANSPORTER ABCH.3"/>
    <property type="match status" value="1"/>
</dbReference>
<gene>
    <name evidence="3" type="ORF">SAMEA4412673_02650</name>
</gene>
<name>A0AAJ4XCN4_9SPHI</name>
<evidence type="ECO:0000256" key="1">
    <source>
        <dbReference type="SAM" id="Coils"/>
    </source>
</evidence>
<dbReference type="Gene3D" id="3.40.50.300">
    <property type="entry name" value="P-loop containing nucleotide triphosphate hydrolases"/>
    <property type="match status" value="1"/>
</dbReference>
<evidence type="ECO:0000313" key="4">
    <source>
        <dbReference type="Proteomes" id="UP000215355"/>
    </source>
</evidence>
<evidence type="ECO:0000259" key="2">
    <source>
        <dbReference type="Pfam" id="PF13476"/>
    </source>
</evidence>
<dbReference type="PANTHER" id="PTHR32114">
    <property type="entry name" value="ABC TRANSPORTER ABCH.3"/>
    <property type="match status" value="1"/>
</dbReference>
<feature type="domain" description="Rad50/SbcC-type AAA" evidence="2">
    <location>
        <begin position="8"/>
        <end position="226"/>
    </location>
</feature>
<dbReference type="KEGG" id="smiz:4412673_02650"/>
<keyword evidence="1" id="KW-0175">Coiled coil</keyword>
<protein>
    <submittedName>
        <fullName evidence="3">Chromosome segregation protein</fullName>
    </submittedName>
</protein>
<feature type="coiled-coil region" evidence="1">
    <location>
        <begin position="400"/>
        <end position="547"/>
    </location>
</feature>
<dbReference type="InterPro" id="IPR038729">
    <property type="entry name" value="Rad50/SbcC_AAA"/>
</dbReference>
<dbReference type="Proteomes" id="UP000215355">
    <property type="component" value="Chromosome 1"/>
</dbReference>
<dbReference type="GO" id="GO:0016887">
    <property type="term" value="F:ATP hydrolysis activity"/>
    <property type="evidence" value="ECO:0007669"/>
    <property type="project" value="InterPro"/>
</dbReference>
<dbReference type="InterPro" id="IPR027417">
    <property type="entry name" value="P-loop_NTPase"/>
</dbReference>
<proteinExistence type="predicted"/>
<accession>A0AAJ4XCN4</accession>
<dbReference type="GO" id="GO:0006302">
    <property type="term" value="P:double-strand break repair"/>
    <property type="evidence" value="ECO:0007669"/>
    <property type="project" value="InterPro"/>
</dbReference>
<reference evidence="3 4" key="1">
    <citation type="submission" date="2017-06" db="EMBL/GenBank/DDBJ databases">
        <authorList>
            <consortium name="Pathogen Informatics"/>
        </authorList>
    </citation>
    <scope>NUCLEOTIDE SEQUENCE [LARGE SCALE GENOMIC DNA]</scope>
    <source>
        <strain evidence="3 4">NCTC12149</strain>
    </source>
</reference>